<dbReference type="Proteomes" id="UP000221251">
    <property type="component" value="Segment"/>
</dbReference>
<keyword evidence="2" id="KW-1185">Reference proteome</keyword>
<proteinExistence type="predicted"/>
<reference evidence="1 2" key="1">
    <citation type="submission" date="2017-08" db="EMBL/GenBank/DDBJ databases">
        <authorList>
            <person name="Bertolini C.M."/>
            <person name="Tyransky A."/>
            <person name="Ball S.L."/>
            <person name="Breitenberger C.A."/>
            <person name="Daniels C.J."/>
            <person name="Garlena R.A."/>
            <person name="Russell D.A."/>
            <person name="Pope W.H."/>
            <person name="Jacobs-Sera D."/>
            <person name="Hendrix R.W."/>
            <person name="Hatfull G.F."/>
        </authorList>
    </citation>
    <scope>NUCLEOTIDE SEQUENCE [LARGE SCALE GENOMIC DNA]</scope>
</reference>
<accession>A0A249XLJ2</accession>
<sequence length="47" mass="5657">MAHYSAVIKKVPIQHLIDWLSRHEDDKETQQYIDYSEELELRRSNNG</sequence>
<evidence type="ECO:0000313" key="2">
    <source>
        <dbReference type="Proteomes" id="UP000221251"/>
    </source>
</evidence>
<name>A0A249XLJ2_9CAUD</name>
<organism evidence="1 2">
    <name type="scientific">Arthrobacter phage Adat</name>
    <dbReference type="NCBI Taxonomy" id="2027883"/>
    <lineage>
        <taxon>Viruses</taxon>
        <taxon>Duplodnaviria</taxon>
        <taxon>Heunggongvirae</taxon>
        <taxon>Uroviricota</taxon>
        <taxon>Caudoviricetes</taxon>
        <taxon>Jasminevirus</taxon>
        <taxon>Jasminevirus adat</taxon>
    </lineage>
</organism>
<evidence type="ECO:0000313" key="1">
    <source>
        <dbReference type="EMBL" id="ASZ72612.1"/>
    </source>
</evidence>
<dbReference type="EMBL" id="MF668266">
    <property type="protein sequence ID" value="ASZ72612.1"/>
    <property type="molecule type" value="Genomic_DNA"/>
</dbReference>
<gene>
    <name evidence="1" type="ORF">ADAT_40</name>
</gene>
<protein>
    <submittedName>
        <fullName evidence="1">Uncharacterized protein</fullName>
    </submittedName>
</protein>